<comment type="caution">
    <text evidence="1">The sequence shown here is derived from an EMBL/GenBank/DDBJ whole genome shotgun (WGS) entry which is preliminary data.</text>
</comment>
<evidence type="ECO:0000313" key="2">
    <source>
        <dbReference type="Proteomes" id="UP000664940"/>
    </source>
</evidence>
<gene>
    <name evidence="1" type="ORF">HJG60_007206</name>
</gene>
<sequence>MQLPFLGLTAHLAASTPCPRETNKTMKLRHREVKELAQGHIAGYDLEALQLHLCILALDFIVEGQPSLQAPLLNVTRKLLPQQTKGKEKTYNNKCHFLKKQNLFSENIKGNLEKICIQKKLFR</sequence>
<organism evidence="1 2">
    <name type="scientific">Phyllostomus discolor</name>
    <name type="common">pale spear-nosed bat</name>
    <dbReference type="NCBI Taxonomy" id="89673"/>
    <lineage>
        <taxon>Eukaryota</taxon>
        <taxon>Metazoa</taxon>
        <taxon>Chordata</taxon>
        <taxon>Craniata</taxon>
        <taxon>Vertebrata</taxon>
        <taxon>Euteleostomi</taxon>
        <taxon>Mammalia</taxon>
        <taxon>Eutheria</taxon>
        <taxon>Laurasiatheria</taxon>
        <taxon>Chiroptera</taxon>
        <taxon>Yangochiroptera</taxon>
        <taxon>Phyllostomidae</taxon>
        <taxon>Phyllostominae</taxon>
        <taxon>Phyllostomus</taxon>
    </lineage>
</organism>
<name>A0A834DFG7_9CHIR</name>
<protein>
    <submittedName>
        <fullName evidence="1">Uncharacterized protein</fullName>
    </submittedName>
</protein>
<evidence type="ECO:0000313" key="1">
    <source>
        <dbReference type="EMBL" id="KAF6077891.1"/>
    </source>
</evidence>
<dbReference type="Proteomes" id="UP000664940">
    <property type="component" value="Unassembled WGS sequence"/>
</dbReference>
<dbReference type="AlphaFoldDB" id="A0A834DFG7"/>
<reference evidence="1 2" key="1">
    <citation type="journal article" date="2020" name="Nature">
        <title>Six reference-quality genomes reveal evolution of bat adaptations.</title>
        <authorList>
            <person name="Jebb D."/>
            <person name="Huang Z."/>
            <person name="Pippel M."/>
            <person name="Hughes G.M."/>
            <person name="Lavrichenko K."/>
            <person name="Devanna P."/>
            <person name="Winkler S."/>
            <person name="Jermiin L.S."/>
            <person name="Skirmuntt E.C."/>
            <person name="Katzourakis A."/>
            <person name="Burkitt-Gray L."/>
            <person name="Ray D.A."/>
            <person name="Sullivan K.A.M."/>
            <person name="Roscito J.G."/>
            <person name="Kirilenko B.M."/>
            <person name="Davalos L.M."/>
            <person name="Corthals A.P."/>
            <person name="Power M.L."/>
            <person name="Jones G."/>
            <person name="Ransome R.D."/>
            <person name="Dechmann D.K.N."/>
            <person name="Locatelli A.G."/>
            <person name="Puechmaille S.J."/>
            <person name="Fedrigo O."/>
            <person name="Jarvis E.D."/>
            <person name="Hiller M."/>
            <person name="Vernes S.C."/>
            <person name="Myers E.W."/>
            <person name="Teeling E.C."/>
        </authorList>
    </citation>
    <scope>NUCLEOTIDE SEQUENCE [LARGE SCALE GENOMIC DNA]</scope>
    <source>
        <strain evidence="1">Bat1K_MPI-CBG_1</strain>
    </source>
</reference>
<dbReference type="EMBL" id="JABVXQ010000014">
    <property type="protein sequence ID" value="KAF6077891.1"/>
    <property type="molecule type" value="Genomic_DNA"/>
</dbReference>
<proteinExistence type="predicted"/>
<accession>A0A834DFG7</accession>